<dbReference type="InterPro" id="IPR009003">
    <property type="entry name" value="Peptidase_S1_PA"/>
</dbReference>
<evidence type="ECO:0000256" key="6">
    <source>
        <dbReference type="ARBA" id="ARBA00023136"/>
    </source>
</evidence>
<dbReference type="EMBL" id="OU015566">
    <property type="protein sequence ID" value="CAG5103106.1"/>
    <property type="molecule type" value="Genomic_DNA"/>
</dbReference>
<feature type="transmembrane region" description="Helical" evidence="10">
    <location>
        <begin position="399"/>
        <end position="421"/>
    </location>
</feature>
<comment type="caution">
    <text evidence="8">Lacks conserved residue(s) required for the propagation of feature annotation.</text>
</comment>
<name>A0ABN7SP92_OIKDI</name>
<dbReference type="PROSITE" id="PS00135">
    <property type="entry name" value="TRYPSIN_SER"/>
    <property type="match status" value="1"/>
</dbReference>
<evidence type="ECO:0000256" key="7">
    <source>
        <dbReference type="ARBA" id="ARBA00023157"/>
    </source>
</evidence>
<feature type="transmembrane region" description="Helical" evidence="10">
    <location>
        <begin position="121"/>
        <end position="142"/>
    </location>
</feature>
<evidence type="ECO:0000256" key="3">
    <source>
        <dbReference type="ARBA" id="ARBA00022448"/>
    </source>
</evidence>
<dbReference type="PROSITE" id="PS50923">
    <property type="entry name" value="SUSHI"/>
    <property type="match status" value="1"/>
</dbReference>
<dbReference type="InterPro" id="IPR001254">
    <property type="entry name" value="Trypsin_dom"/>
</dbReference>
<evidence type="ECO:0000259" key="11">
    <source>
        <dbReference type="PROSITE" id="PS50240"/>
    </source>
</evidence>
<evidence type="ECO:0000256" key="8">
    <source>
        <dbReference type="PROSITE-ProRule" id="PRU00302"/>
    </source>
</evidence>
<dbReference type="Pfam" id="PF01733">
    <property type="entry name" value="Nucleoside_tran"/>
    <property type="match status" value="1"/>
</dbReference>
<feature type="transmembrane region" description="Helical" evidence="10">
    <location>
        <begin position="357"/>
        <end position="378"/>
    </location>
</feature>
<feature type="transmembrane region" description="Helical" evidence="10">
    <location>
        <begin position="255"/>
        <end position="280"/>
    </location>
</feature>
<evidence type="ECO:0000256" key="10">
    <source>
        <dbReference type="SAM" id="Phobius"/>
    </source>
</evidence>
<proteinExistence type="inferred from homology"/>
<dbReference type="Proteomes" id="UP001158576">
    <property type="component" value="Chromosome 1"/>
</dbReference>
<dbReference type="SMART" id="SM00020">
    <property type="entry name" value="Tryp_SPc"/>
    <property type="match status" value="1"/>
</dbReference>
<keyword evidence="3" id="KW-0813">Transport</keyword>
<dbReference type="PRINTS" id="PR01130">
    <property type="entry name" value="DERENTRNSPRT"/>
</dbReference>
<keyword evidence="9" id="KW-0720">Serine protease</keyword>
<dbReference type="SUPFAM" id="SSF50494">
    <property type="entry name" value="Trypsin-like serine proteases"/>
    <property type="match status" value="1"/>
</dbReference>
<keyword evidence="5 10" id="KW-1133">Transmembrane helix</keyword>
<evidence type="ECO:0000256" key="2">
    <source>
        <dbReference type="ARBA" id="ARBA00007965"/>
    </source>
</evidence>
<feature type="domain" description="Peptidase S1" evidence="11">
    <location>
        <begin position="633"/>
        <end position="882"/>
    </location>
</feature>
<dbReference type="PANTHER" id="PTHR24252">
    <property type="entry name" value="ACROSIN-RELATED"/>
    <property type="match status" value="1"/>
</dbReference>
<keyword evidence="8" id="KW-0768">Sushi</keyword>
<dbReference type="InterPro" id="IPR035976">
    <property type="entry name" value="Sushi/SCR/CCP_sf"/>
</dbReference>
<dbReference type="SUPFAM" id="SSF57535">
    <property type="entry name" value="Complement control module/SCR domain"/>
    <property type="match status" value="1"/>
</dbReference>
<evidence type="ECO:0000313" key="13">
    <source>
        <dbReference type="EMBL" id="CAG5103106.1"/>
    </source>
</evidence>
<feature type="transmembrane region" description="Helical" evidence="10">
    <location>
        <begin position="12"/>
        <end position="29"/>
    </location>
</feature>
<dbReference type="InterPro" id="IPR043504">
    <property type="entry name" value="Peptidase_S1_PA_chymotrypsin"/>
</dbReference>
<keyword evidence="6 10" id="KW-0472">Membrane</keyword>
<keyword evidence="9" id="KW-0645">Protease</keyword>
<protein>
    <submittedName>
        <fullName evidence="13">Oidioi.mRNA.OKI2018_I69.chr1.g618.t1.cds</fullName>
    </submittedName>
</protein>
<keyword evidence="14" id="KW-1185">Reference proteome</keyword>
<feature type="transmembrane region" description="Helical" evidence="10">
    <location>
        <begin position="65"/>
        <end position="84"/>
    </location>
</feature>
<evidence type="ECO:0000313" key="14">
    <source>
        <dbReference type="Proteomes" id="UP001158576"/>
    </source>
</evidence>
<dbReference type="Gene3D" id="2.40.10.10">
    <property type="entry name" value="Trypsin-like serine proteases"/>
    <property type="match status" value="1"/>
</dbReference>
<evidence type="ECO:0000256" key="4">
    <source>
        <dbReference type="ARBA" id="ARBA00022692"/>
    </source>
</evidence>
<evidence type="ECO:0000256" key="1">
    <source>
        <dbReference type="ARBA" id="ARBA00004141"/>
    </source>
</evidence>
<feature type="transmembrane region" description="Helical" evidence="10">
    <location>
        <begin position="292"/>
        <end position="312"/>
    </location>
</feature>
<evidence type="ECO:0000256" key="5">
    <source>
        <dbReference type="ARBA" id="ARBA00022989"/>
    </source>
</evidence>
<dbReference type="InterPro" id="IPR036259">
    <property type="entry name" value="MFS_trans_sf"/>
</dbReference>
<evidence type="ECO:0000256" key="9">
    <source>
        <dbReference type="RuleBase" id="RU363034"/>
    </source>
</evidence>
<dbReference type="InterPro" id="IPR018114">
    <property type="entry name" value="TRYPSIN_HIS"/>
</dbReference>
<organism evidence="13 14">
    <name type="scientific">Oikopleura dioica</name>
    <name type="common">Tunicate</name>
    <dbReference type="NCBI Taxonomy" id="34765"/>
    <lineage>
        <taxon>Eukaryota</taxon>
        <taxon>Metazoa</taxon>
        <taxon>Chordata</taxon>
        <taxon>Tunicata</taxon>
        <taxon>Appendicularia</taxon>
        <taxon>Copelata</taxon>
        <taxon>Oikopleuridae</taxon>
        <taxon>Oikopleura</taxon>
    </lineage>
</organism>
<gene>
    <name evidence="13" type="ORF">OKIOD_LOCUS9383</name>
</gene>
<dbReference type="SUPFAM" id="SSF103473">
    <property type="entry name" value="MFS general substrate transporter"/>
    <property type="match status" value="1"/>
</dbReference>
<feature type="transmembrane region" description="Helical" evidence="10">
    <location>
        <begin position="154"/>
        <end position="179"/>
    </location>
</feature>
<dbReference type="CDD" id="cd00190">
    <property type="entry name" value="Tryp_SPc"/>
    <property type="match status" value="1"/>
</dbReference>
<dbReference type="Pfam" id="PF00089">
    <property type="entry name" value="Trypsin"/>
    <property type="match status" value="1"/>
</dbReference>
<dbReference type="InterPro" id="IPR033116">
    <property type="entry name" value="TRYPSIN_SER"/>
</dbReference>
<feature type="transmembrane region" description="Helical" evidence="10">
    <location>
        <begin position="185"/>
        <end position="207"/>
    </location>
</feature>
<comment type="similarity">
    <text evidence="2">Belongs to the SLC29A/ENT transporter (TC 2.A.57) family.</text>
</comment>
<dbReference type="InterPro" id="IPR000436">
    <property type="entry name" value="Sushi_SCR_CCP_dom"/>
</dbReference>
<feature type="transmembrane region" description="Helical" evidence="10">
    <location>
        <begin position="324"/>
        <end position="342"/>
    </location>
</feature>
<keyword evidence="7" id="KW-1015">Disulfide bond</keyword>
<feature type="transmembrane region" description="Helical" evidence="10">
    <location>
        <begin position="96"/>
        <end position="115"/>
    </location>
</feature>
<dbReference type="PANTHER" id="PTHR24252:SF7">
    <property type="entry name" value="HYALIN"/>
    <property type="match status" value="1"/>
</dbReference>
<dbReference type="InterPro" id="IPR002259">
    <property type="entry name" value="Eqnu_transpt"/>
</dbReference>
<dbReference type="PROSITE" id="PS00134">
    <property type="entry name" value="TRYPSIN_HIS"/>
    <property type="match status" value="1"/>
</dbReference>
<accession>A0ABN7SP92</accession>
<feature type="domain" description="Sushi" evidence="12">
    <location>
        <begin position="440"/>
        <end position="497"/>
    </location>
</feature>
<sequence length="891" mass="97586">MSTDTGSLLESICFYIFGIACLAPWNFFITPQTYWHEKFSDSGNGFYSSNTTDSNAMQKFWDSSLSVAICGVQFVFCVIGTFTITKFSRQTRFTVCFALLAVLFSACATLALVDTSNYKELFFGGALGIAVLMTILSSTLNISCSVEASEFHLLTPFLSGQSVAGILAAIANILCIAFADQIEWEAFAFFLSALLLILLAWGAYGFVFGCCERSISDYDQIDYNENEIDSPENQPLLLPNDEKAQPESHIEIAKLIWVELASLTLTFAVTIAVFPTLVSMYNPTGSYIPDKFFSPVFCFLSFNLFDFIGREVAGHLRSLNNRKLLGAIVALRFVILFLLPLTNCQPRKLPVVFTSDWIFIVLMILLGLTNGLAATISFRSGANSVAFASTSRASAMMTTFLTLGLTLGALSSFLVLAPSIVAATVRGQAPRPPGSWVNWKNCPAIEELEGMNLNCKGRSCKLTCDKGYTIKGRKSVGCRVGDDGEFFWSKKIGKCITCPDFPESRLPEDLKVVYGVNPKGLKHVSFKCEDNANIAILTDIPPLEIDQISATCRCNRKRCRYFSWAVGRYVLPREVSTWFCMPQTSTTAMSTTTDVNGNATWADTDFKELKNHIDPNLKTCSSAENGFSIDERIVNGASANISDWSWIANLDLYSGHLCGGSAINDQWILTAAHCCAHGDGFQRTITASFFNHDYSYPEGSFEIPIARIFNHPEYDPENGKPNMDFCLLKLDSPISTHETTMKVQFPCFPASADIPHGENCWVAGWGTLDYGGELAYDLQSIGVHAMNQDYCKAKTQDDHGDGNLFPDDICAGNALDENDDGLVDGGVDSCQGDSGGPLICPINGTATLLGVVSRGFKCAAPGYPGIYSNVHFALDWIEEIIEENESSAPPF</sequence>
<reference evidence="13 14" key="1">
    <citation type="submission" date="2021-04" db="EMBL/GenBank/DDBJ databases">
        <authorList>
            <person name="Bliznina A."/>
        </authorList>
    </citation>
    <scope>NUCLEOTIDE SEQUENCE [LARGE SCALE GENOMIC DNA]</scope>
</reference>
<evidence type="ECO:0000259" key="12">
    <source>
        <dbReference type="PROSITE" id="PS50923"/>
    </source>
</evidence>
<keyword evidence="4 10" id="KW-0812">Transmembrane</keyword>
<comment type="subcellular location">
    <subcellularLocation>
        <location evidence="1">Membrane</location>
        <topology evidence="1">Multi-pass membrane protein</topology>
    </subcellularLocation>
</comment>
<keyword evidence="9" id="KW-0378">Hydrolase</keyword>
<dbReference type="PROSITE" id="PS50240">
    <property type="entry name" value="TRYPSIN_DOM"/>
    <property type="match status" value="1"/>
</dbReference>
<dbReference type="CDD" id="cd00033">
    <property type="entry name" value="CCP"/>
    <property type="match status" value="1"/>
</dbReference>